<reference evidence="2 3" key="1">
    <citation type="submission" date="2017-06" db="EMBL/GenBank/DDBJ databases">
        <title>Genome of Fusarium nygamai isolate CS10214.</title>
        <authorList>
            <person name="Gardiner D.M."/>
            <person name="Obanor F."/>
            <person name="Kazan K."/>
        </authorList>
    </citation>
    <scope>NUCLEOTIDE SEQUENCE [LARGE SCALE GENOMIC DNA]</scope>
    <source>
        <strain evidence="2 3">CS10214</strain>
    </source>
</reference>
<feature type="region of interest" description="Disordered" evidence="1">
    <location>
        <begin position="1"/>
        <end position="22"/>
    </location>
</feature>
<dbReference type="AlphaFoldDB" id="A0A2K0W6X2"/>
<feature type="compositionally biased region" description="Polar residues" evidence="1">
    <location>
        <begin position="10"/>
        <end position="22"/>
    </location>
</feature>
<gene>
    <name evidence="2" type="ORF">FNYG_08740</name>
</gene>
<dbReference type="Proteomes" id="UP000236664">
    <property type="component" value="Unassembled WGS sequence"/>
</dbReference>
<sequence length="110" mass="12375">MNPYLPPPATSTSGPQTQGTDTETWRVLAVLRPDRQVFITITPARPDDPPLRDWADFQSINDMQSGTTFHITRQNALSQLDDLMRYVYPDGDEVDVIEQDTDGLVEQAVL</sequence>
<comment type="caution">
    <text evidence="2">The sequence shown here is derived from an EMBL/GenBank/DDBJ whole genome shotgun (WGS) entry which is preliminary data.</text>
</comment>
<dbReference type="EMBL" id="MTQA01000119">
    <property type="protein sequence ID" value="PNP78014.1"/>
    <property type="molecule type" value="Genomic_DNA"/>
</dbReference>
<dbReference type="OrthoDB" id="5103210at2759"/>
<accession>A0A2K0W6X2</accession>
<keyword evidence="3" id="KW-1185">Reference proteome</keyword>
<evidence type="ECO:0000313" key="3">
    <source>
        <dbReference type="Proteomes" id="UP000236664"/>
    </source>
</evidence>
<name>A0A2K0W6X2_GIBNY</name>
<organism evidence="2 3">
    <name type="scientific">Gibberella nygamai</name>
    <name type="common">Bean root rot disease fungus</name>
    <name type="synonym">Fusarium nygamai</name>
    <dbReference type="NCBI Taxonomy" id="42673"/>
    <lineage>
        <taxon>Eukaryota</taxon>
        <taxon>Fungi</taxon>
        <taxon>Dikarya</taxon>
        <taxon>Ascomycota</taxon>
        <taxon>Pezizomycotina</taxon>
        <taxon>Sordariomycetes</taxon>
        <taxon>Hypocreomycetidae</taxon>
        <taxon>Hypocreales</taxon>
        <taxon>Nectriaceae</taxon>
        <taxon>Fusarium</taxon>
        <taxon>Fusarium fujikuroi species complex</taxon>
    </lineage>
</organism>
<evidence type="ECO:0000256" key="1">
    <source>
        <dbReference type="SAM" id="MobiDB-lite"/>
    </source>
</evidence>
<proteinExistence type="predicted"/>
<protein>
    <submittedName>
        <fullName evidence="2">Uncharacterized protein</fullName>
    </submittedName>
</protein>
<evidence type="ECO:0000313" key="2">
    <source>
        <dbReference type="EMBL" id="PNP78014.1"/>
    </source>
</evidence>